<dbReference type="PANTHER" id="PTHR42648">
    <property type="entry name" value="TRANSPOSASE, PUTATIVE-RELATED"/>
    <property type="match status" value="1"/>
</dbReference>
<feature type="domain" description="Retroviral polymerase SH3-like" evidence="2">
    <location>
        <begin position="292"/>
        <end position="349"/>
    </location>
</feature>
<dbReference type="Gene3D" id="3.30.420.10">
    <property type="entry name" value="Ribonuclease H-like superfamily/Ribonuclease H"/>
    <property type="match status" value="1"/>
</dbReference>
<evidence type="ECO:0000259" key="2">
    <source>
        <dbReference type="Pfam" id="PF25597"/>
    </source>
</evidence>
<organism evidence="3 4">
    <name type="scientific">Vitis vinifera</name>
    <name type="common">Grape</name>
    <dbReference type="NCBI Taxonomy" id="29760"/>
    <lineage>
        <taxon>Eukaryota</taxon>
        <taxon>Viridiplantae</taxon>
        <taxon>Streptophyta</taxon>
        <taxon>Embryophyta</taxon>
        <taxon>Tracheophyta</taxon>
        <taxon>Spermatophyta</taxon>
        <taxon>Magnoliopsida</taxon>
        <taxon>eudicotyledons</taxon>
        <taxon>Gunneridae</taxon>
        <taxon>Pentapetalae</taxon>
        <taxon>rosids</taxon>
        <taxon>Vitales</taxon>
        <taxon>Vitaceae</taxon>
        <taxon>Viteae</taxon>
        <taxon>Vitis</taxon>
    </lineage>
</organism>
<dbReference type="Pfam" id="PF14223">
    <property type="entry name" value="Retrotran_gag_2"/>
    <property type="match status" value="1"/>
</dbReference>
<accession>A0A438GHN2</accession>
<comment type="caution">
    <text evidence="3">The sequence shown here is derived from an EMBL/GenBank/DDBJ whole genome shotgun (WGS) entry which is preliminary data.</text>
</comment>
<proteinExistence type="predicted"/>
<dbReference type="EMBL" id="QGNW01000431">
    <property type="protein sequence ID" value="RVW71716.1"/>
    <property type="molecule type" value="Genomic_DNA"/>
</dbReference>
<dbReference type="AlphaFoldDB" id="A0A438GHN2"/>
<dbReference type="SUPFAM" id="SSF53098">
    <property type="entry name" value="Ribonuclease H-like"/>
    <property type="match status" value="1"/>
</dbReference>
<dbReference type="Proteomes" id="UP000288805">
    <property type="component" value="Unassembled WGS sequence"/>
</dbReference>
<name>A0A438GHN2_VITVI</name>
<evidence type="ECO:0000313" key="3">
    <source>
        <dbReference type="EMBL" id="RVW71716.1"/>
    </source>
</evidence>
<sequence>MATYLKLLTTTVYDRVGGVRDHIIKLKHYFNKANELKVELSEKFLKWLILESLPTSFDAMKLTYNALKEEWTLEKLMSIVVQHEVSLKKNETHFIALVTNQGSNMKKNLHTRILLNANMIEINIVDVHANSCGCKRARMNLSSSMLWHKRLGHISKQRLEKFVRDGVLSNLDFSDFETCVVCLKGKMTAKTRKEKIDRYGYVELIHEKSDSLNVFKAFKAKNGIAERRNHTLLDMVRCMLSNSSLPEFLWGEALRIAAYILNQVPSKSAPKTPYEIWSRKKLSLHHFHVWGCKAEVRPYNPQSKKLDPKTIGGFFVGYCIRSRGSRFYCPSHTTKIIESNRVVYFEDEVNVDPNFVPREIPFGEEHVVIPFPTSHVPNVDVPIVQEPATNQGEHGDQVEPGIPINDIVVDGIPLRRS</sequence>
<evidence type="ECO:0000259" key="1">
    <source>
        <dbReference type="Pfam" id="PF13976"/>
    </source>
</evidence>
<feature type="domain" description="GAG-pre-integrase" evidence="1">
    <location>
        <begin position="123"/>
        <end position="187"/>
    </location>
</feature>
<dbReference type="InterPro" id="IPR012337">
    <property type="entry name" value="RNaseH-like_sf"/>
</dbReference>
<dbReference type="InterPro" id="IPR057670">
    <property type="entry name" value="SH3_retrovirus"/>
</dbReference>
<dbReference type="GO" id="GO:0003676">
    <property type="term" value="F:nucleic acid binding"/>
    <property type="evidence" value="ECO:0007669"/>
    <property type="project" value="InterPro"/>
</dbReference>
<dbReference type="PANTHER" id="PTHR42648:SF28">
    <property type="entry name" value="TRANSPOSON-ENCODED PROTEIN WITH RIBONUCLEASE H-LIKE AND RETROVIRUS ZINC FINGER-LIKE DOMAINS"/>
    <property type="match status" value="1"/>
</dbReference>
<dbReference type="InterPro" id="IPR039537">
    <property type="entry name" value="Retrotran_Ty1/copia-like"/>
</dbReference>
<reference evidence="3 4" key="1">
    <citation type="journal article" date="2018" name="PLoS Genet.">
        <title>Population sequencing reveals clonal diversity and ancestral inbreeding in the grapevine cultivar Chardonnay.</title>
        <authorList>
            <person name="Roach M.J."/>
            <person name="Johnson D.L."/>
            <person name="Bohlmann J."/>
            <person name="van Vuuren H.J."/>
            <person name="Jones S.J."/>
            <person name="Pretorius I.S."/>
            <person name="Schmidt S.A."/>
            <person name="Borneman A.R."/>
        </authorList>
    </citation>
    <scope>NUCLEOTIDE SEQUENCE [LARGE SCALE GENOMIC DNA]</scope>
    <source>
        <strain evidence="4">cv. Chardonnay</strain>
        <tissue evidence="3">Leaf</tissue>
    </source>
</reference>
<protein>
    <submittedName>
        <fullName evidence="3">Retrovirus-related Pol polyprotein from transposon TNT 1-94</fullName>
    </submittedName>
</protein>
<evidence type="ECO:0000313" key="4">
    <source>
        <dbReference type="Proteomes" id="UP000288805"/>
    </source>
</evidence>
<gene>
    <name evidence="3" type="primary">POLX_816</name>
    <name evidence="3" type="ORF">CK203_057101</name>
</gene>
<dbReference type="InterPro" id="IPR025724">
    <property type="entry name" value="GAG-pre-integrase_dom"/>
</dbReference>
<dbReference type="Pfam" id="PF13976">
    <property type="entry name" value="gag_pre-integrs"/>
    <property type="match status" value="1"/>
</dbReference>
<dbReference type="Pfam" id="PF25597">
    <property type="entry name" value="SH3_retrovirus"/>
    <property type="match status" value="1"/>
</dbReference>
<dbReference type="InterPro" id="IPR036397">
    <property type="entry name" value="RNaseH_sf"/>
</dbReference>